<dbReference type="OrthoDB" id="5835829at2759"/>
<evidence type="ECO:0000313" key="5">
    <source>
        <dbReference type="EMBL" id="OQV17594.1"/>
    </source>
</evidence>
<reference evidence="6" key="1">
    <citation type="submission" date="2017-01" db="EMBL/GenBank/DDBJ databases">
        <title>Comparative genomics of anhydrobiosis in the tardigrade Hypsibius dujardini.</title>
        <authorList>
            <person name="Yoshida Y."/>
            <person name="Koutsovoulos G."/>
            <person name="Laetsch D."/>
            <person name="Stevens L."/>
            <person name="Kumar S."/>
            <person name="Horikawa D."/>
            <person name="Ishino K."/>
            <person name="Komine S."/>
            <person name="Tomita M."/>
            <person name="Blaxter M."/>
            <person name="Arakawa K."/>
        </authorList>
    </citation>
    <scope>NUCLEOTIDE SEQUENCE [LARGE SCALE GENOMIC DNA]</scope>
    <source>
        <strain evidence="6">Z151</strain>
    </source>
</reference>
<dbReference type="Gene3D" id="3.40.50.2000">
    <property type="entry name" value="Glycogen Phosphorylase B"/>
    <property type="match status" value="2"/>
</dbReference>
<dbReference type="PANTHER" id="PTHR11926">
    <property type="entry name" value="GLUCOSYL/GLUCURONOSYL TRANSFERASES"/>
    <property type="match status" value="1"/>
</dbReference>
<dbReference type="CDD" id="cd03784">
    <property type="entry name" value="GT1_Gtf-like"/>
    <property type="match status" value="1"/>
</dbReference>
<keyword evidence="2 3" id="KW-0808">Transferase</keyword>
<gene>
    <name evidence="5" type="ORF">BV898_08364</name>
</gene>
<keyword evidence="6" id="KW-1185">Reference proteome</keyword>
<dbReference type="GO" id="GO:0016020">
    <property type="term" value="C:membrane"/>
    <property type="evidence" value="ECO:0007669"/>
    <property type="project" value="UniProtKB-SubCell"/>
</dbReference>
<accession>A0A1W0WQW8</accession>
<comment type="caution">
    <text evidence="5">The sequence shown here is derived from an EMBL/GenBank/DDBJ whole genome shotgun (WGS) entry which is preliminary data.</text>
</comment>
<keyword evidence="3" id="KW-0328">Glycosyltransferase</keyword>
<dbReference type="AlphaFoldDB" id="A0A1W0WQW8"/>
<dbReference type="PROSITE" id="PS00375">
    <property type="entry name" value="UDPGT"/>
    <property type="match status" value="1"/>
</dbReference>
<dbReference type="Pfam" id="PF00201">
    <property type="entry name" value="UDPGT"/>
    <property type="match status" value="1"/>
</dbReference>
<proteinExistence type="inferred from homology"/>
<comment type="catalytic activity">
    <reaction evidence="4">
        <text>glucuronate acceptor + UDP-alpha-D-glucuronate = acceptor beta-D-glucuronoside + UDP + H(+)</text>
        <dbReference type="Rhea" id="RHEA:21032"/>
        <dbReference type="ChEBI" id="CHEBI:15378"/>
        <dbReference type="ChEBI" id="CHEBI:58052"/>
        <dbReference type="ChEBI" id="CHEBI:58223"/>
        <dbReference type="ChEBI" id="CHEBI:132367"/>
        <dbReference type="ChEBI" id="CHEBI:132368"/>
        <dbReference type="EC" id="2.4.1.17"/>
    </reaction>
</comment>
<evidence type="ECO:0000256" key="4">
    <source>
        <dbReference type="RuleBase" id="RU362059"/>
    </source>
</evidence>
<dbReference type="Proteomes" id="UP000192578">
    <property type="component" value="Unassembled WGS sequence"/>
</dbReference>
<organism evidence="5 6">
    <name type="scientific">Hypsibius exemplaris</name>
    <name type="common">Freshwater tardigrade</name>
    <dbReference type="NCBI Taxonomy" id="2072580"/>
    <lineage>
        <taxon>Eukaryota</taxon>
        <taxon>Metazoa</taxon>
        <taxon>Ecdysozoa</taxon>
        <taxon>Tardigrada</taxon>
        <taxon>Eutardigrada</taxon>
        <taxon>Parachela</taxon>
        <taxon>Hypsibioidea</taxon>
        <taxon>Hypsibiidae</taxon>
        <taxon>Hypsibius</taxon>
    </lineage>
</organism>
<comment type="subcellular location">
    <subcellularLocation>
        <location evidence="4">Membrane</location>
        <topology evidence="4">Single-pass membrane protein</topology>
    </subcellularLocation>
</comment>
<evidence type="ECO:0000313" key="6">
    <source>
        <dbReference type="Proteomes" id="UP000192578"/>
    </source>
</evidence>
<name>A0A1W0WQW8_HYPEX</name>
<evidence type="ECO:0000256" key="1">
    <source>
        <dbReference type="ARBA" id="ARBA00009995"/>
    </source>
</evidence>
<comment type="similarity">
    <text evidence="1 3">Belongs to the UDP-glycosyltransferase family.</text>
</comment>
<dbReference type="EMBL" id="MTYJ01000059">
    <property type="protein sequence ID" value="OQV17594.1"/>
    <property type="molecule type" value="Genomic_DNA"/>
</dbReference>
<dbReference type="InterPro" id="IPR035595">
    <property type="entry name" value="UDP_glycos_trans_CS"/>
</dbReference>
<dbReference type="EC" id="2.4.1.17" evidence="4"/>
<evidence type="ECO:0000256" key="2">
    <source>
        <dbReference type="ARBA" id="ARBA00022679"/>
    </source>
</evidence>
<dbReference type="InterPro" id="IPR002213">
    <property type="entry name" value="UDP_glucos_trans"/>
</dbReference>
<protein>
    <recommendedName>
        <fullName evidence="4">UDP-glucuronosyltransferase</fullName>
        <ecNumber evidence="4">2.4.1.17</ecNumber>
    </recommendedName>
</protein>
<sequence length="472" mass="52430">MEVTSDRKHALFVALPAFGHITPLMELAKKLTAHNFHITFAVSEAKADEMILRGYLPERFRTSIDIHVLRDGLPADIDTRPSPRRFEEMQTPMEGPLGELLENMASTREPFLPHSDKPVVLRQPVDVVVCDSMMYQPPTVCTKRGIPCYLMHTAAPFMLPMLVALKDVGSAPTVSDDTFLQPVDRLKAFTGIPVGMVAHLVKMEAVYGSSGTTPPLHRGILINGFEEMDPALANHRADDSLHYIGPLLQKEEPLQDPGKAALAEKVAKWLDWQTNGSVIYLSFGSMVFPQPHELLTLGRALLALGKPFIFALRAEQQVHLPEIMQEKIAEQFDTPYAPYLVIPWAQQQRILAHPATKVFLSHCGWNSTLETLSYGKPVVAWPFFADQPMDADYLAGLGMAVRIPQTSLRTTKVTTVVELLSAFNKVGAWGSDAGNDSYFRTAQEMAVKAKRALDPGGSSFKNFQRLLELFRS</sequence>
<dbReference type="SUPFAM" id="SSF53756">
    <property type="entry name" value="UDP-Glycosyltransferase/glycogen phosphorylase"/>
    <property type="match status" value="1"/>
</dbReference>
<dbReference type="PANTHER" id="PTHR11926:SF774">
    <property type="entry name" value="UDP-GLYCOSYLTRANSFERASE 85A1-RELATED"/>
    <property type="match status" value="1"/>
</dbReference>
<evidence type="ECO:0000256" key="3">
    <source>
        <dbReference type="RuleBase" id="RU003718"/>
    </source>
</evidence>
<dbReference type="GO" id="GO:0015020">
    <property type="term" value="F:glucuronosyltransferase activity"/>
    <property type="evidence" value="ECO:0007669"/>
    <property type="project" value="UniProtKB-EC"/>
</dbReference>